<keyword evidence="2" id="KW-1185">Reference proteome</keyword>
<dbReference type="EMBL" id="JABSNP010000017">
    <property type="protein sequence ID" value="NRT20485.1"/>
    <property type="molecule type" value="Genomic_DNA"/>
</dbReference>
<reference evidence="1 2" key="1">
    <citation type="submission" date="2020-05" db="EMBL/GenBank/DDBJ databases">
        <title>Genomic Encyclopedia of Type Strains, Phase IV (KMG-V): Genome sequencing to study the core and pangenomes of soil and plant-associated prokaryotes.</title>
        <authorList>
            <person name="Whitman W."/>
        </authorList>
    </citation>
    <scope>NUCLEOTIDE SEQUENCE [LARGE SCALE GENOMIC DNA]</scope>
    <source>
        <strain evidence="1 2">9A</strain>
    </source>
</reference>
<evidence type="ECO:0000313" key="1">
    <source>
        <dbReference type="EMBL" id="NRT20485.1"/>
    </source>
</evidence>
<name>A0ABX2FTH0_9BACT</name>
<protein>
    <submittedName>
        <fullName evidence="1">Uncharacterized protein</fullName>
    </submittedName>
</protein>
<dbReference type="Proteomes" id="UP000779507">
    <property type="component" value="Unassembled WGS sequence"/>
</dbReference>
<sequence>MVFDISYNSFSGDTTISSNGSIIFAGSSKKHWFAEKWMFYEKDKLKDKLVAVVRLYSKWFSQSAMLKVAVDYHDLNDLIDIYYRSHFLFSYSIDTFWGNKKYIVYPHNDDKFSIFVDEIQIASLRKLNLNKFFTSDWQLKITDKADFRAVILLAYASFILGDKRFDRFGDYSDVNWVKESKKFDNNWDPNNS</sequence>
<accession>A0ABX2FTH0</accession>
<organism evidence="1 2">
    <name type="scientific">Hymenobacter caeli</name>
    <dbReference type="NCBI Taxonomy" id="2735894"/>
    <lineage>
        <taxon>Bacteria</taxon>
        <taxon>Pseudomonadati</taxon>
        <taxon>Bacteroidota</taxon>
        <taxon>Cytophagia</taxon>
        <taxon>Cytophagales</taxon>
        <taxon>Hymenobacteraceae</taxon>
        <taxon>Hymenobacter</taxon>
    </lineage>
</organism>
<dbReference type="RefSeq" id="WP_173811257.1">
    <property type="nucleotide sequence ID" value="NZ_JABSNP010000017.1"/>
</dbReference>
<evidence type="ECO:0000313" key="2">
    <source>
        <dbReference type="Proteomes" id="UP000779507"/>
    </source>
</evidence>
<comment type="caution">
    <text evidence="1">The sequence shown here is derived from an EMBL/GenBank/DDBJ whole genome shotgun (WGS) entry which is preliminary data.</text>
</comment>
<gene>
    <name evidence="1" type="ORF">HNP98_003328</name>
</gene>
<proteinExistence type="predicted"/>